<keyword evidence="7 10" id="KW-1133">Transmembrane helix</keyword>
<feature type="transmembrane region" description="Helical" evidence="10">
    <location>
        <begin position="357"/>
        <end position="380"/>
    </location>
</feature>
<comment type="subcellular location">
    <subcellularLocation>
        <location evidence="1">Cell membrane</location>
        <topology evidence="1">Multi-pass membrane protein</topology>
    </subcellularLocation>
</comment>
<keyword evidence="4" id="KW-0813">Transport</keyword>
<evidence type="ECO:0000256" key="3">
    <source>
        <dbReference type="ARBA" id="ARBA00022106"/>
    </source>
</evidence>
<organism evidence="11 12">
    <name type="scientific">Gallibacter intestinalis</name>
    <dbReference type="NCBI Taxonomy" id="2779356"/>
    <lineage>
        <taxon>Bacteria</taxon>
        <taxon>Bacillati</taxon>
        <taxon>Bacillota</taxon>
        <taxon>Clostridia</taxon>
        <taxon>Eubacteriales</taxon>
        <taxon>Eubacteriaceae</taxon>
        <taxon>Gallibacter</taxon>
    </lineage>
</organism>
<dbReference type="InterPro" id="IPR002528">
    <property type="entry name" value="MATE_fam"/>
</dbReference>
<evidence type="ECO:0000256" key="5">
    <source>
        <dbReference type="ARBA" id="ARBA00022475"/>
    </source>
</evidence>
<dbReference type="CDD" id="cd13143">
    <property type="entry name" value="MATE_MepA_like"/>
    <property type="match status" value="1"/>
</dbReference>
<evidence type="ECO:0000256" key="10">
    <source>
        <dbReference type="SAM" id="Phobius"/>
    </source>
</evidence>
<feature type="transmembrane region" description="Helical" evidence="10">
    <location>
        <begin position="279"/>
        <end position="299"/>
    </location>
</feature>
<feature type="transmembrane region" description="Helical" evidence="10">
    <location>
        <begin position="193"/>
        <end position="216"/>
    </location>
</feature>
<keyword evidence="6 10" id="KW-0812">Transmembrane</keyword>
<dbReference type="InterPro" id="IPR045070">
    <property type="entry name" value="MATE_MepA-like"/>
</dbReference>
<comment type="similarity">
    <text evidence="2">Belongs to the multi antimicrobial extrusion (MATE) (TC 2.A.66.1) family. MepA subfamily.</text>
</comment>
<dbReference type="NCBIfam" id="TIGR00797">
    <property type="entry name" value="matE"/>
    <property type="match status" value="1"/>
</dbReference>
<evidence type="ECO:0000313" key="12">
    <source>
        <dbReference type="Proteomes" id="UP001516588"/>
    </source>
</evidence>
<dbReference type="EMBL" id="JADCKA010000001">
    <property type="protein sequence ID" value="MBE5034830.1"/>
    <property type="molecule type" value="Genomic_DNA"/>
</dbReference>
<keyword evidence="5" id="KW-1003">Cell membrane</keyword>
<feature type="transmembrane region" description="Helical" evidence="10">
    <location>
        <begin position="93"/>
        <end position="116"/>
    </location>
</feature>
<feature type="transmembrane region" description="Helical" evidence="10">
    <location>
        <begin position="166"/>
        <end position="187"/>
    </location>
</feature>
<proteinExistence type="inferred from homology"/>
<dbReference type="Proteomes" id="UP001516588">
    <property type="component" value="Unassembled WGS sequence"/>
</dbReference>
<keyword evidence="12" id="KW-1185">Reference proteome</keyword>
<evidence type="ECO:0000256" key="8">
    <source>
        <dbReference type="ARBA" id="ARBA00023136"/>
    </source>
</evidence>
<gene>
    <name evidence="11" type="ORF">INF20_00805</name>
</gene>
<accession>A0ABR9QVD5</accession>
<reference evidence="11 12" key="1">
    <citation type="submission" date="2020-10" db="EMBL/GenBank/DDBJ databases">
        <title>ChiBAC.</title>
        <authorList>
            <person name="Zenner C."/>
            <person name="Hitch T.C.A."/>
            <person name="Clavel T."/>
        </authorList>
    </citation>
    <scope>NUCLEOTIDE SEQUENCE [LARGE SCALE GENOMIC DNA]</scope>
    <source>
        <strain evidence="11 12">DSM 108706</strain>
    </source>
</reference>
<evidence type="ECO:0000313" key="11">
    <source>
        <dbReference type="EMBL" id="MBE5034830.1"/>
    </source>
</evidence>
<protein>
    <recommendedName>
        <fullName evidence="3">Multidrug export protein MepA</fullName>
    </recommendedName>
</protein>
<evidence type="ECO:0000256" key="4">
    <source>
        <dbReference type="ARBA" id="ARBA00022448"/>
    </source>
</evidence>
<dbReference type="InterPro" id="IPR048279">
    <property type="entry name" value="MdtK-like"/>
</dbReference>
<feature type="transmembrane region" description="Helical" evidence="10">
    <location>
        <begin position="20"/>
        <end position="37"/>
    </location>
</feature>
<comment type="caution">
    <text evidence="11">The sequence shown here is derived from an EMBL/GenBank/DDBJ whole genome shotgun (WGS) entry which is preliminary data.</text>
</comment>
<evidence type="ECO:0000256" key="7">
    <source>
        <dbReference type="ARBA" id="ARBA00022989"/>
    </source>
</evidence>
<sequence length="452" mass="49396">MKKINPAFANSITYKEYIRYLLPSVISMVFLSFYTTVDGFFVSRFVGSDALAAINIVIPITCVFFGVSVMLATGAGAIVGVRQGEGRFHEADSFFSFTVTALIVIIIILTTVGALFLEPILRLCGSTDILMPYTKPYGICLVIMTPAMILKLFFEYFTRTDGHPSVAMAMSVTGLVLNVILDFIFVVPLNMGILGAGIATAIAMYISAAIGIFHFVSGRSNLKFVKPKVEIGKLFHACYNGISEMMTELSTGVTTLLFNLTLLKIAGEDGVASMSIITYFYYFFTSVYFGITVAAQPVISYNIGARAQKKLKEIVRQSMVSITAVSVVIVAICLLFAKPLVMIFSTEPDILEMTVPAFRIFCLAFILCGFNIYISGYFTAIGNGGMSALVSFCRSLIFVVVFLETMPLIIGINGVWSTIPLAEVATAIVAIPLFKNFNRHDDKHFPKLDKSV</sequence>
<dbReference type="InterPro" id="IPR051327">
    <property type="entry name" value="MATE_MepA_subfamily"/>
</dbReference>
<name>A0ABR9QVD5_9FIRM</name>
<feature type="transmembrane region" description="Helical" evidence="10">
    <location>
        <begin position="136"/>
        <end position="154"/>
    </location>
</feature>
<dbReference type="PANTHER" id="PTHR43823">
    <property type="entry name" value="SPORULATION PROTEIN YKVU"/>
    <property type="match status" value="1"/>
</dbReference>
<feature type="transmembrane region" description="Helical" evidence="10">
    <location>
        <begin position="57"/>
        <end position="81"/>
    </location>
</feature>
<dbReference type="PIRSF" id="PIRSF006603">
    <property type="entry name" value="DinF"/>
    <property type="match status" value="1"/>
</dbReference>
<evidence type="ECO:0000256" key="1">
    <source>
        <dbReference type="ARBA" id="ARBA00004651"/>
    </source>
</evidence>
<feature type="transmembrane region" description="Helical" evidence="10">
    <location>
        <begin position="392"/>
        <end position="410"/>
    </location>
</feature>
<dbReference type="Pfam" id="PF01554">
    <property type="entry name" value="MatE"/>
    <property type="match status" value="2"/>
</dbReference>
<feature type="transmembrane region" description="Helical" evidence="10">
    <location>
        <begin position="416"/>
        <end position="434"/>
    </location>
</feature>
<evidence type="ECO:0000256" key="6">
    <source>
        <dbReference type="ARBA" id="ARBA00022692"/>
    </source>
</evidence>
<evidence type="ECO:0000256" key="2">
    <source>
        <dbReference type="ARBA" id="ARBA00008417"/>
    </source>
</evidence>
<dbReference type="PANTHER" id="PTHR43823:SF3">
    <property type="entry name" value="MULTIDRUG EXPORT PROTEIN MEPA"/>
    <property type="match status" value="1"/>
</dbReference>
<evidence type="ECO:0000256" key="9">
    <source>
        <dbReference type="ARBA" id="ARBA00023251"/>
    </source>
</evidence>
<keyword evidence="9" id="KW-0046">Antibiotic resistance</keyword>
<feature type="transmembrane region" description="Helical" evidence="10">
    <location>
        <begin position="319"/>
        <end position="337"/>
    </location>
</feature>
<keyword evidence="8 10" id="KW-0472">Membrane</keyword>
<dbReference type="RefSeq" id="WP_226384495.1">
    <property type="nucleotide sequence ID" value="NZ_JADCKA010000001.1"/>
</dbReference>